<evidence type="ECO:0000256" key="4">
    <source>
        <dbReference type="ARBA" id="ARBA00022525"/>
    </source>
</evidence>
<keyword evidence="8" id="KW-0732">Signal</keyword>
<gene>
    <name evidence="10" type="ORF">CEUTPL_LOCUS4100</name>
</gene>
<evidence type="ECO:0000256" key="8">
    <source>
        <dbReference type="SAM" id="SignalP"/>
    </source>
</evidence>
<organism evidence="10 11">
    <name type="scientific">Ceutorhynchus assimilis</name>
    <name type="common">cabbage seed weevil</name>
    <dbReference type="NCBI Taxonomy" id="467358"/>
    <lineage>
        <taxon>Eukaryota</taxon>
        <taxon>Metazoa</taxon>
        <taxon>Ecdysozoa</taxon>
        <taxon>Arthropoda</taxon>
        <taxon>Hexapoda</taxon>
        <taxon>Insecta</taxon>
        <taxon>Pterygota</taxon>
        <taxon>Neoptera</taxon>
        <taxon>Endopterygota</taxon>
        <taxon>Coleoptera</taxon>
        <taxon>Polyphaga</taxon>
        <taxon>Cucujiformia</taxon>
        <taxon>Curculionidae</taxon>
        <taxon>Ceutorhynchinae</taxon>
        <taxon>Ceutorhynchus</taxon>
    </lineage>
</organism>
<dbReference type="EMBL" id="OU892289">
    <property type="protein sequence ID" value="CAG9763436.1"/>
    <property type="molecule type" value="Genomic_DNA"/>
</dbReference>
<keyword evidence="6" id="KW-0443">Lipid metabolism</keyword>
<evidence type="ECO:0000256" key="1">
    <source>
        <dbReference type="ARBA" id="ARBA00001913"/>
    </source>
</evidence>
<dbReference type="Pfam" id="PF05826">
    <property type="entry name" value="Phospholip_A2_2"/>
    <property type="match status" value="1"/>
</dbReference>
<evidence type="ECO:0000313" key="11">
    <source>
        <dbReference type="Proteomes" id="UP001152799"/>
    </source>
</evidence>
<evidence type="ECO:0000256" key="3">
    <source>
        <dbReference type="ARBA" id="ARBA00013278"/>
    </source>
</evidence>
<evidence type="ECO:0000256" key="6">
    <source>
        <dbReference type="ARBA" id="ARBA00023098"/>
    </source>
</evidence>
<evidence type="ECO:0000313" key="10">
    <source>
        <dbReference type="EMBL" id="CAG9763436.1"/>
    </source>
</evidence>
<protein>
    <recommendedName>
        <fullName evidence="3">phospholipase A2</fullName>
        <ecNumber evidence="3">3.1.1.4</ecNumber>
    </recommendedName>
    <alternativeName>
        <fullName evidence="7">Phosphatidylcholine 2-acylhydrolase</fullName>
    </alternativeName>
</protein>
<accession>A0A9N9MMQ6</accession>
<evidence type="ECO:0000256" key="2">
    <source>
        <dbReference type="ARBA" id="ARBA00004613"/>
    </source>
</evidence>
<feature type="signal peptide" evidence="8">
    <location>
        <begin position="1"/>
        <end position="17"/>
    </location>
</feature>
<keyword evidence="4" id="KW-0964">Secreted</keyword>
<feature type="domain" description="Phospholipase A2-like central" evidence="9">
    <location>
        <begin position="99"/>
        <end position="193"/>
    </location>
</feature>
<dbReference type="InterPro" id="IPR033113">
    <property type="entry name" value="PLA2_histidine"/>
</dbReference>
<dbReference type="OrthoDB" id="10059604at2759"/>
<dbReference type="AlphaFoldDB" id="A0A9N9MMQ6"/>
<dbReference type="GO" id="GO:0005576">
    <property type="term" value="C:extracellular region"/>
    <property type="evidence" value="ECO:0007669"/>
    <property type="project" value="UniProtKB-SubCell"/>
</dbReference>
<dbReference type="PROSITE" id="PS00118">
    <property type="entry name" value="PA2_HIS"/>
    <property type="match status" value="1"/>
</dbReference>
<dbReference type="PANTHER" id="PTHR12253">
    <property type="entry name" value="RH14732P"/>
    <property type="match status" value="1"/>
</dbReference>
<sequence>MTQALLLSLLLVKYVFAYKIIWDNDAQVDLNEIDEEFLNLGDPRMPNLFIYPGENNNMKNLGNQPRITELIENTVSHISEYSWKTSEGKILKLFVCEEEGTKWCGPGNRAKSYDDLGPARRSDFCCRDHDHCPEFIRAGESGFGLNNTGLFIRLHCDCDEAFYNCLKSSKSLTSWQLGNIYFNSRPKSICFKKDYPIISCNSFIKVGLNYRCLDYILDPTNPKKYQWFDHPKY</sequence>
<keyword evidence="5" id="KW-0442">Lipid degradation</keyword>
<proteinExistence type="predicted"/>
<evidence type="ECO:0000256" key="7">
    <source>
        <dbReference type="ARBA" id="ARBA00029903"/>
    </source>
</evidence>
<dbReference type="GO" id="GO:0006644">
    <property type="term" value="P:phospholipid metabolic process"/>
    <property type="evidence" value="ECO:0007669"/>
    <property type="project" value="InterPro"/>
</dbReference>
<evidence type="ECO:0000259" key="9">
    <source>
        <dbReference type="Pfam" id="PF05826"/>
    </source>
</evidence>
<comment type="cofactor">
    <cofactor evidence="1">
        <name>Ca(2+)</name>
        <dbReference type="ChEBI" id="CHEBI:29108"/>
    </cofactor>
</comment>
<dbReference type="GO" id="GO:0004623">
    <property type="term" value="F:phospholipase A2 activity"/>
    <property type="evidence" value="ECO:0007669"/>
    <property type="project" value="UniProtKB-EC"/>
</dbReference>
<dbReference type="Proteomes" id="UP001152799">
    <property type="component" value="Chromosome 13"/>
</dbReference>
<dbReference type="InterPro" id="IPR016090">
    <property type="entry name" value="PLA2-like_dom"/>
</dbReference>
<evidence type="ECO:0000256" key="5">
    <source>
        <dbReference type="ARBA" id="ARBA00022963"/>
    </source>
</evidence>
<dbReference type="EC" id="3.1.1.4" evidence="3"/>
<dbReference type="GO" id="GO:0016042">
    <property type="term" value="P:lipid catabolic process"/>
    <property type="evidence" value="ECO:0007669"/>
    <property type="project" value="UniProtKB-KW"/>
</dbReference>
<name>A0A9N9MMQ6_9CUCU</name>
<comment type="subcellular location">
    <subcellularLocation>
        <location evidence="2">Secreted</location>
    </subcellularLocation>
</comment>
<reference evidence="10" key="1">
    <citation type="submission" date="2022-01" db="EMBL/GenBank/DDBJ databases">
        <authorList>
            <person name="King R."/>
        </authorList>
    </citation>
    <scope>NUCLEOTIDE SEQUENCE</scope>
</reference>
<dbReference type="InterPro" id="IPR036444">
    <property type="entry name" value="PLipase_A2_dom_sf"/>
</dbReference>
<dbReference type="Gene3D" id="1.20.90.10">
    <property type="entry name" value="Phospholipase A2 domain"/>
    <property type="match status" value="1"/>
</dbReference>
<dbReference type="SUPFAM" id="SSF48619">
    <property type="entry name" value="Phospholipase A2, PLA2"/>
    <property type="match status" value="1"/>
</dbReference>
<dbReference type="GO" id="GO:0050482">
    <property type="term" value="P:arachidonate secretion"/>
    <property type="evidence" value="ECO:0007669"/>
    <property type="project" value="InterPro"/>
</dbReference>
<keyword evidence="11" id="KW-1185">Reference proteome</keyword>
<feature type="chain" id="PRO_5040404781" description="phospholipase A2" evidence="8">
    <location>
        <begin position="18"/>
        <end position="233"/>
    </location>
</feature>